<dbReference type="Proteomes" id="UP000318199">
    <property type="component" value="Unassembled WGS sequence"/>
</dbReference>
<evidence type="ECO:0000313" key="1">
    <source>
        <dbReference type="EMBL" id="TWO67772.1"/>
    </source>
</evidence>
<dbReference type="EMBL" id="VOBQ01000023">
    <property type="protein sequence ID" value="TWO67772.1"/>
    <property type="molecule type" value="Genomic_DNA"/>
</dbReference>
<dbReference type="RefSeq" id="WP_145896304.1">
    <property type="nucleotide sequence ID" value="NZ_VOBQ01000023.1"/>
</dbReference>
<organism evidence="1 2">
    <name type="scientific">Caenimonas sedimenti</name>
    <dbReference type="NCBI Taxonomy" id="2596921"/>
    <lineage>
        <taxon>Bacteria</taxon>
        <taxon>Pseudomonadati</taxon>
        <taxon>Pseudomonadota</taxon>
        <taxon>Betaproteobacteria</taxon>
        <taxon>Burkholderiales</taxon>
        <taxon>Comamonadaceae</taxon>
        <taxon>Caenimonas</taxon>
    </lineage>
</organism>
<name>A0A562ZGR8_9BURK</name>
<gene>
    <name evidence="1" type="ORF">FN976_25645</name>
</gene>
<proteinExistence type="predicted"/>
<reference evidence="1 2" key="1">
    <citation type="submission" date="2019-07" db="EMBL/GenBank/DDBJ databases">
        <title>Caenimonas sedimenti sp. nov., isolated from activated sludge.</title>
        <authorList>
            <person name="Xu J."/>
        </authorList>
    </citation>
    <scope>NUCLEOTIDE SEQUENCE [LARGE SCALE GENOMIC DNA]</scope>
    <source>
        <strain evidence="1 2">HX-9-20</strain>
    </source>
</reference>
<keyword evidence="2" id="KW-1185">Reference proteome</keyword>
<accession>A0A562ZGR8</accession>
<dbReference type="AlphaFoldDB" id="A0A562ZGR8"/>
<evidence type="ECO:0000313" key="2">
    <source>
        <dbReference type="Proteomes" id="UP000318199"/>
    </source>
</evidence>
<comment type="caution">
    <text evidence="1">The sequence shown here is derived from an EMBL/GenBank/DDBJ whole genome shotgun (WGS) entry which is preliminary data.</text>
</comment>
<sequence length="64" mass="7290">MKKLTSPTPAKPAHACEFDELRSRMRRCARKPRRRPSRMVGIEVAYVALADWIALVAESERHAA</sequence>
<protein>
    <submittedName>
        <fullName evidence="1">Uncharacterized protein</fullName>
    </submittedName>
</protein>